<dbReference type="SUPFAM" id="SSF56801">
    <property type="entry name" value="Acetyl-CoA synthetase-like"/>
    <property type="match status" value="1"/>
</dbReference>
<evidence type="ECO:0000259" key="9">
    <source>
        <dbReference type="PROSITE" id="PS50075"/>
    </source>
</evidence>
<dbReference type="Gene3D" id="3.30.300.30">
    <property type="match status" value="1"/>
</dbReference>
<dbReference type="Pfam" id="PF00501">
    <property type="entry name" value="AMP-binding"/>
    <property type="match status" value="1"/>
</dbReference>
<dbReference type="InterPro" id="IPR057737">
    <property type="entry name" value="Condensation_MtbB-like"/>
</dbReference>
<dbReference type="Gene3D" id="1.10.10.1830">
    <property type="entry name" value="Non-ribosomal peptide synthase, adenylation domain"/>
    <property type="match status" value="1"/>
</dbReference>
<dbReference type="InterPro" id="IPR044894">
    <property type="entry name" value="TubC_N_sf"/>
</dbReference>
<proteinExistence type="inferred from homology"/>
<sequence>MEDLLTELRNRRVNLRLDGERLDVQAPDGALTPELTAAVTEHHDQLVALLKGRPHPRDLPPLTPQPELRHEPFALTDIQRAYLIGRHKGLELGGVSSHYYLEFDSPHLDIDRLTAALQKVVDRHDMLRAVIDSDGSQRVLDDVPPCRIATTDLRGKSADEQTAALEEIRRELADQVLPTDRWPLFDIRATLLDEDRVRLHLSLDLLFVDVPSLFLLLHQWRRHYDDPAWSPAPLDLSFRDYVLAEQALEDDPAATKAADYWLARVEDLPPAPDLPLATAPERLGRPDFTRHSRVLAPARWAALRAAADRRGLRPSALLLAAYCEVLRTWSKRQDFTVTLTLLNRLPLHPQAGQIMGDFLAPSLFAATGRADETFAQRAAGVQHQLLSDLAHSAFSGIRVLRELTRRQGDGRAVAMPVVFSSTLEADGKDANGDALGAFGDLVHSASQTPQVWLENQIFEDNGKLIIHWNAVAGLFPDGTLEAMFDAYQVLLDQLADDDTVWDRSRQIVPLPAAQAEERRRANATATDLPPARLHELVAAAAARRPDAVAVIADGTETTYRQISEEAHRLARRLRAACGAEPNTLIAVCLRPGAEQIAALLSVLHAGAAYVSIDPDLPEARRHTLLERCRAQAVVTDRELHEALTWPPGIAVVTAEQDATRRCSPDPLESRQGLDDLAYVIFTSGSTGEPKGVMISHRSAANTVQDINRRFDVDDTDRVLALAPANFDLSVYDIFGVLGAGGTVVVPSAKQSNDVAHWTDLVERHHVTIWNSVPAPMRMWIESLDETRTPHPAGPRLALLSGDWIPTDLPGQIRAHFPDMKVTSLGGATEGSIWSVCYPIDTVPEHWSSIPYGKALANQTLHVYNSWLEPCPIGVTGEIHIGGTGVAQGYWGDEARTAERFITHPDTHERLYKTGDLGRYLPGGDIEILGREDFQVKINGYRVELGEIEAALIRRPGIRQAMVTAPVHPRTGQRQLAAYCVTDQPPTPATDPAALREALTGLLPSYMVPSHYVPLTQLPLTPNGKIDHKALPTPWNDSAETDRRTAPRNEIEEKLLALWSERLGHTDFGIEDGFFDVGGDSLHAVGIIGHLRTEFGISPEAEQEVLEGLFTNATIATFAEIIASIQEAQA</sequence>
<dbReference type="InterPro" id="IPR036736">
    <property type="entry name" value="ACP-like_sf"/>
</dbReference>
<dbReference type="Proteomes" id="UP001610990">
    <property type="component" value="Unassembled WGS sequence"/>
</dbReference>
<feature type="domain" description="Carrier" evidence="9">
    <location>
        <begin position="1045"/>
        <end position="1125"/>
    </location>
</feature>
<organism evidence="10 11">
    <name type="scientific">Streptomyces celluloflavus</name>
    <dbReference type="NCBI Taxonomy" id="58344"/>
    <lineage>
        <taxon>Bacteria</taxon>
        <taxon>Bacillati</taxon>
        <taxon>Actinomycetota</taxon>
        <taxon>Actinomycetes</taxon>
        <taxon>Kitasatosporales</taxon>
        <taxon>Streptomycetaceae</taxon>
        <taxon>Streptomyces</taxon>
    </lineage>
</organism>
<comment type="pathway">
    <text evidence="2">Siderophore biosynthesis; mycobactin biosynthesis.</text>
</comment>
<dbReference type="InterPro" id="IPR000873">
    <property type="entry name" value="AMP-dep_synth/lig_dom"/>
</dbReference>
<dbReference type="Gene3D" id="3.40.50.980">
    <property type="match status" value="2"/>
</dbReference>
<comment type="cofactor">
    <cofactor evidence="1">
        <name>pantetheine 4'-phosphate</name>
        <dbReference type="ChEBI" id="CHEBI:47942"/>
    </cofactor>
</comment>
<comment type="caution">
    <text evidence="10">The sequence shown here is derived from an EMBL/GenBank/DDBJ whole genome shotgun (WGS) entry which is preliminary data.</text>
</comment>
<evidence type="ECO:0000256" key="2">
    <source>
        <dbReference type="ARBA" id="ARBA00005102"/>
    </source>
</evidence>
<dbReference type="CDD" id="cd12114">
    <property type="entry name" value="A_NRPS_TlmIV_like"/>
    <property type="match status" value="1"/>
</dbReference>
<evidence type="ECO:0000256" key="6">
    <source>
        <dbReference type="ARBA" id="ARBA00022553"/>
    </source>
</evidence>
<dbReference type="InterPro" id="IPR023213">
    <property type="entry name" value="CAT-like_dom_sf"/>
</dbReference>
<comment type="similarity">
    <text evidence="3">Belongs to the ATP-dependent AMP-binding enzyme family. MbtB subfamily.</text>
</comment>
<dbReference type="EMBL" id="JBIRGH010000032">
    <property type="protein sequence ID" value="MFH8589422.1"/>
    <property type="molecule type" value="Genomic_DNA"/>
</dbReference>
<keyword evidence="5" id="KW-0596">Phosphopantetheine</keyword>
<dbReference type="Gene3D" id="1.10.1200.10">
    <property type="entry name" value="ACP-like"/>
    <property type="match status" value="1"/>
</dbReference>
<evidence type="ECO:0000256" key="8">
    <source>
        <dbReference type="ARBA" id="ARBA00033440"/>
    </source>
</evidence>
<evidence type="ECO:0000256" key="7">
    <source>
        <dbReference type="ARBA" id="ARBA00022598"/>
    </source>
</evidence>
<keyword evidence="7" id="KW-0436">Ligase</keyword>
<evidence type="ECO:0000256" key="1">
    <source>
        <dbReference type="ARBA" id="ARBA00001957"/>
    </source>
</evidence>
<gene>
    <name evidence="10" type="ORF">ACH4GP_34470</name>
</gene>
<keyword evidence="11" id="KW-1185">Reference proteome</keyword>
<dbReference type="InterPro" id="IPR020459">
    <property type="entry name" value="AMP-binding"/>
</dbReference>
<dbReference type="Pfam" id="PF18563">
    <property type="entry name" value="TubC_N"/>
    <property type="match status" value="1"/>
</dbReference>
<dbReference type="PROSITE" id="PS00455">
    <property type="entry name" value="AMP_BINDING"/>
    <property type="match status" value="1"/>
</dbReference>
<protein>
    <recommendedName>
        <fullName evidence="4">Phenyloxazoline synthase MbtB</fullName>
    </recommendedName>
    <alternativeName>
        <fullName evidence="8">Mycobactin synthetase protein B</fullName>
    </alternativeName>
</protein>
<dbReference type="InterPro" id="IPR045851">
    <property type="entry name" value="AMP-bd_C_sf"/>
</dbReference>
<dbReference type="InterPro" id="IPR001242">
    <property type="entry name" value="Condensation_dom"/>
</dbReference>
<dbReference type="PANTHER" id="PTHR45527:SF10">
    <property type="entry name" value="PYOCHELIN SYNTHASE PCHF"/>
    <property type="match status" value="1"/>
</dbReference>
<dbReference type="PROSITE" id="PS50075">
    <property type="entry name" value="CARRIER"/>
    <property type="match status" value="1"/>
</dbReference>
<dbReference type="SUPFAM" id="SSF52777">
    <property type="entry name" value="CoA-dependent acyltransferases"/>
    <property type="match status" value="2"/>
</dbReference>
<name>A0ABW7RNP1_9ACTN</name>
<accession>A0ABW7RNP1</accession>
<dbReference type="InterPro" id="IPR009081">
    <property type="entry name" value="PP-bd_ACP"/>
</dbReference>
<dbReference type="CDD" id="cd19535">
    <property type="entry name" value="Cyc_NRPS"/>
    <property type="match status" value="1"/>
</dbReference>
<dbReference type="PANTHER" id="PTHR45527">
    <property type="entry name" value="NONRIBOSOMAL PEPTIDE SYNTHETASE"/>
    <property type="match status" value="1"/>
</dbReference>
<dbReference type="Gene3D" id="3.30.559.10">
    <property type="entry name" value="Chloramphenicol acetyltransferase-like domain"/>
    <property type="match status" value="1"/>
</dbReference>
<evidence type="ECO:0000256" key="5">
    <source>
        <dbReference type="ARBA" id="ARBA00022450"/>
    </source>
</evidence>
<reference evidence="10 11" key="1">
    <citation type="submission" date="2024-10" db="EMBL/GenBank/DDBJ databases">
        <title>The Natural Products Discovery Center: Release of the First 8490 Sequenced Strains for Exploring Actinobacteria Biosynthetic Diversity.</title>
        <authorList>
            <person name="Kalkreuter E."/>
            <person name="Kautsar S.A."/>
            <person name="Yang D."/>
            <person name="Bader C.D."/>
            <person name="Teijaro C.N."/>
            <person name="Fluegel L."/>
            <person name="Davis C.M."/>
            <person name="Simpson J.R."/>
            <person name="Lauterbach L."/>
            <person name="Steele A.D."/>
            <person name="Gui C."/>
            <person name="Meng S."/>
            <person name="Li G."/>
            <person name="Viehrig K."/>
            <person name="Ye F."/>
            <person name="Su P."/>
            <person name="Kiefer A.F."/>
            <person name="Nichols A."/>
            <person name="Cepeda A.J."/>
            <person name="Yan W."/>
            <person name="Fan B."/>
            <person name="Jiang Y."/>
            <person name="Adhikari A."/>
            <person name="Zheng C.-J."/>
            <person name="Schuster L."/>
            <person name="Cowan T.M."/>
            <person name="Smanski M.J."/>
            <person name="Chevrette M.G."/>
            <person name="De Carvalho L.P.S."/>
            <person name="Shen B."/>
        </authorList>
    </citation>
    <scope>NUCLEOTIDE SEQUENCE [LARGE SCALE GENOMIC DNA]</scope>
    <source>
        <strain evidence="10 11">NPDC018013</strain>
    </source>
</reference>
<dbReference type="Gene3D" id="2.30.38.10">
    <property type="entry name" value="Luciferase, Domain 3"/>
    <property type="match status" value="1"/>
</dbReference>
<dbReference type="NCBIfam" id="TIGR01733">
    <property type="entry name" value="AA-adenyl-dom"/>
    <property type="match status" value="1"/>
</dbReference>
<evidence type="ECO:0000256" key="3">
    <source>
        <dbReference type="ARBA" id="ARBA00007380"/>
    </source>
</evidence>
<dbReference type="Gene3D" id="3.30.559.30">
    <property type="entry name" value="Nonribosomal peptide synthetase, condensation domain"/>
    <property type="match status" value="1"/>
</dbReference>
<dbReference type="InterPro" id="IPR006162">
    <property type="entry name" value="Ppantetheine_attach_site"/>
</dbReference>
<dbReference type="InterPro" id="IPR041464">
    <property type="entry name" value="TubC_N"/>
</dbReference>
<evidence type="ECO:0000256" key="4">
    <source>
        <dbReference type="ARBA" id="ARBA00016743"/>
    </source>
</evidence>
<keyword evidence="6" id="KW-0597">Phosphoprotein</keyword>
<dbReference type="Pfam" id="PF00668">
    <property type="entry name" value="Condensation"/>
    <property type="match status" value="1"/>
</dbReference>
<dbReference type="PRINTS" id="PR00154">
    <property type="entry name" value="AMPBINDING"/>
</dbReference>
<dbReference type="Pfam" id="PF13193">
    <property type="entry name" value="AMP-binding_C"/>
    <property type="match status" value="1"/>
</dbReference>
<dbReference type="InterPro" id="IPR010071">
    <property type="entry name" value="AA_adenyl_dom"/>
</dbReference>
<dbReference type="PROSITE" id="PS00012">
    <property type="entry name" value="PHOSPHOPANTETHEINE"/>
    <property type="match status" value="1"/>
</dbReference>
<dbReference type="InterPro" id="IPR025110">
    <property type="entry name" value="AMP-bd_C"/>
</dbReference>
<dbReference type="RefSeq" id="WP_397676438.1">
    <property type="nucleotide sequence ID" value="NZ_JBIRGH010000032.1"/>
</dbReference>
<dbReference type="InterPro" id="IPR020845">
    <property type="entry name" value="AMP-binding_CS"/>
</dbReference>
<evidence type="ECO:0000313" key="10">
    <source>
        <dbReference type="EMBL" id="MFH8589422.1"/>
    </source>
</evidence>
<dbReference type="SUPFAM" id="SSF47336">
    <property type="entry name" value="ACP-like"/>
    <property type="match status" value="1"/>
</dbReference>
<evidence type="ECO:0000313" key="11">
    <source>
        <dbReference type="Proteomes" id="UP001610990"/>
    </source>
</evidence>
<dbReference type="Pfam" id="PF00550">
    <property type="entry name" value="PP-binding"/>
    <property type="match status" value="1"/>
</dbReference>